<evidence type="ECO:0000259" key="1">
    <source>
        <dbReference type="Pfam" id="PF24308"/>
    </source>
</evidence>
<evidence type="ECO:0000313" key="3">
    <source>
        <dbReference type="Proteomes" id="UP000050571"/>
    </source>
</evidence>
<feature type="domain" description="DUF7487" evidence="1">
    <location>
        <begin position="3"/>
        <end position="56"/>
    </location>
</feature>
<keyword evidence="2" id="KW-0378">Hydrolase</keyword>
<keyword evidence="2" id="KW-0255">Endonuclease</keyword>
<dbReference type="EMBL" id="HE815464">
    <property type="protein sequence ID" value="CCH63534.1"/>
    <property type="molecule type" value="Genomic_DNA"/>
</dbReference>
<dbReference type="GeneID" id="14010882"/>
<organism evidence="2 3">
    <name type="scientific">Campylobacter phage CP21</name>
    <dbReference type="NCBI Taxonomy" id="2881391"/>
    <lineage>
        <taxon>Viruses</taxon>
        <taxon>Duplodnaviria</taxon>
        <taxon>Heunggongvirae</taxon>
        <taxon>Uroviricota</taxon>
        <taxon>Caudoviricetes</taxon>
        <taxon>Connertonviridae</taxon>
        <taxon>Firehammervirus</taxon>
        <taxon>Firehammervirus CP21</taxon>
    </lineage>
</organism>
<evidence type="ECO:0000313" key="2">
    <source>
        <dbReference type="EMBL" id="CCH63534.1"/>
    </source>
</evidence>
<name>I7JVS1_9CAUD</name>
<accession>I7JVS1</accession>
<dbReference type="GO" id="GO:0004519">
    <property type="term" value="F:endonuclease activity"/>
    <property type="evidence" value="ECO:0007669"/>
    <property type="project" value="UniProtKB-KW"/>
</dbReference>
<dbReference type="Proteomes" id="UP000050571">
    <property type="component" value="Segment"/>
</dbReference>
<dbReference type="Pfam" id="PF24308">
    <property type="entry name" value="DUF7487"/>
    <property type="match status" value="1"/>
</dbReference>
<protein>
    <submittedName>
        <fullName evidence="2">Homing endonuclease</fullName>
    </submittedName>
</protein>
<proteinExistence type="predicted"/>
<dbReference type="InterPro" id="IPR055910">
    <property type="entry name" value="DUF7487"/>
</dbReference>
<dbReference type="RefSeq" id="YP_007005142.1">
    <property type="nucleotide sequence ID" value="NC_019507.1"/>
</dbReference>
<sequence>MQCPEIQAKAKATNKEKYGYESAMQNPDIKAKAKATNKEKYGYDWIFQSPEYQESFKLIYILDHLNLPRNFPEDLLFELYPEYINFNIKHKHLKNYKDYNEEFIKNNFIENGYFLKIKFQEYFGLNGTTVTNSKSKFNIDVPTLRKFGESEAKFLDFVESIYNLKLIRQFLIPGTKYKVDGYIETNQELTINSINIDPGDKLVFEYLGNFWHGYSNDSKLLFIGATSKQLYDRTFERLNFIAKLGYKVFYIWESESDSIENLKHIIL</sequence>
<dbReference type="Gene3D" id="3.40.960.10">
    <property type="entry name" value="VSR Endonuclease"/>
    <property type="match status" value="1"/>
</dbReference>
<keyword evidence="3" id="KW-1185">Reference proteome</keyword>
<dbReference type="KEGG" id="vg:14010882"/>
<reference evidence="2 3" key="1">
    <citation type="journal article" date="2012" name="J. Virol.">
        <title>The Complete Genome Sequence of Bacteriophage CP21 Reveals Modular Shuffling in Campylobacter Group II Phages.</title>
        <authorList>
            <person name="Hammerl J.A."/>
            <person name="Jackel C."/>
            <person name="Reetz J."/>
            <person name="Hertwig S."/>
        </authorList>
    </citation>
    <scope>NUCLEOTIDE SEQUENCE [LARGE SCALE GENOMIC DNA]</scope>
</reference>
<keyword evidence="2" id="KW-0540">Nuclease</keyword>
<gene>
    <name evidence="2" type="primary">CP21_072</name>
</gene>